<dbReference type="InterPro" id="IPR017853">
    <property type="entry name" value="GH"/>
</dbReference>
<dbReference type="CDD" id="cd11327">
    <property type="entry name" value="AmyAc_Glg_debranch_2"/>
    <property type="match status" value="1"/>
</dbReference>
<evidence type="ECO:0000256" key="3">
    <source>
        <dbReference type="ARBA" id="ARBA00003530"/>
    </source>
</evidence>
<dbReference type="PANTHER" id="PTHR10569:SF2">
    <property type="entry name" value="GLYCOGEN DEBRANCHING ENZYME"/>
    <property type="match status" value="1"/>
</dbReference>
<evidence type="ECO:0000256" key="10">
    <source>
        <dbReference type="ARBA" id="ARBA00022679"/>
    </source>
</evidence>
<dbReference type="InterPro" id="IPR012341">
    <property type="entry name" value="6hp_glycosidase-like_sf"/>
</dbReference>
<keyword evidence="13" id="KW-0511">Multifunctional enzyme</keyword>
<dbReference type="InterPro" id="IPR032792">
    <property type="entry name" value="AGL_glucanoTrfase"/>
</dbReference>
<dbReference type="SUPFAM" id="SSF48208">
    <property type="entry name" value="Six-hairpin glycosidases"/>
    <property type="match status" value="1"/>
</dbReference>
<evidence type="ECO:0000313" key="21">
    <source>
        <dbReference type="EMBL" id="GAK68089.1"/>
    </source>
</evidence>
<keyword evidence="22" id="KW-1185">Reference proteome</keyword>
<comment type="similarity">
    <text evidence="15">Belongs to the glycogen debranching enzyme family.</text>
</comment>
<dbReference type="Gene3D" id="1.50.10.10">
    <property type="match status" value="1"/>
</dbReference>
<dbReference type="Pfam" id="PF06202">
    <property type="entry name" value="GDE_C"/>
    <property type="match status" value="1"/>
</dbReference>
<dbReference type="FunFam" id="3.20.20.80:FF:000204">
    <property type="entry name" value="Probable 4-alpha-glucanotransferase / amylo-1,6-glucosidase (Glycogen-debranching enzyme)"/>
    <property type="match status" value="1"/>
</dbReference>
<dbReference type="InterPro" id="IPR008928">
    <property type="entry name" value="6-hairpin_glycosidase_sf"/>
</dbReference>
<proteinExistence type="inferred from homology"/>
<evidence type="ECO:0000256" key="11">
    <source>
        <dbReference type="ARBA" id="ARBA00022801"/>
    </source>
</evidence>
<accession>A0A081CN43</accession>
<dbReference type="GO" id="GO:0005978">
    <property type="term" value="P:glycogen biosynthetic process"/>
    <property type="evidence" value="ECO:0007669"/>
    <property type="project" value="UniProtKB-KW"/>
</dbReference>
<evidence type="ECO:0000256" key="5">
    <source>
        <dbReference type="ARBA" id="ARBA00012560"/>
    </source>
</evidence>
<evidence type="ECO:0000256" key="8">
    <source>
        <dbReference type="ARBA" id="ARBA00022490"/>
    </source>
</evidence>
<dbReference type="Proteomes" id="UP000053758">
    <property type="component" value="Unassembled WGS sequence"/>
</dbReference>
<keyword evidence="8" id="KW-0963">Cytoplasm</keyword>
<name>A0A081CN43_PSEA2</name>
<dbReference type="GO" id="GO:0004134">
    <property type="term" value="F:4-alpha-glucanotransferase activity"/>
    <property type="evidence" value="ECO:0007669"/>
    <property type="project" value="UniProtKB-EC"/>
</dbReference>
<dbReference type="RefSeq" id="XP_014653710.1">
    <property type="nucleotide sequence ID" value="XM_014798224.1"/>
</dbReference>
<feature type="domain" description="Glycogen debranching enzyme central" evidence="20">
    <location>
        <begin position="834"/>
        <end position="1076"/>
    </location>
</feature>
<dbReference type="Pfam" id="PF14701">
    <property type="entry name" value="hDGE_amylase"/>
    <property type="match status" value="1"/>
</dbReference>
<feature type="domain" description="Glycogen debranching enzyme C-terminal" evidence="17">
    <location>
        <begin position="1160"/>
        <end position="1620"/>
    </location>
</feature>
<evidence type="ECO:0000256" key="12">
    <source>
        <dbReference type="ARBA" id="ARBA00023056"/>
    </source>
</evidence>
<feature type="domain" description="Eukaryotic glycogen debranching enzyme N-terminal" evidence="18">
    <location>
        <begin position="107"/>
        <end position="208"/>
    </location>
</feature>
<sequence length="1628" mass="180924">MPHHILRPQSQAGKGPFLVPQQSRHTLFTRRRLSTFSPSSSATGLLCFPGRNKTTAMSPKSATTNGTAKAASAQPVKVFELPLEQDGSPNQQRSYVRLPAPVHPYILRFSIEAGADASMQAILCTNYSNKRATFDRTSFDNYLFTSSASSSNTVDLLIKTAGVFEFYVEYAASASDQQDADLFHHTQDTSTRKRGKSGHFNVDPILNVAVRKPILNDACKALSSKDGGGAVTSTSDFLALDGIVLQTLVSKWAGPLSNWGVHLDSARDAGYNMIHFPPLNVRGASNSPYSIGDQHDFSHDLFPEKLQGPKQKAERVEQLKAVLADMKSKHGILSMSDVVWNHTAHNSEWLNQHPDAAYSPANSPHLQPADELEKALFELNRRLQDYDVPAELRSDADVAKLMEAVKQHVLAPLNLWQFYVIDAKAAKESFTKELASRKGQNNSKAASQATDGAIKTIAAKVRSSAVSNEMTLSDRYATTVDAAKALEIVQAVHHSIESDEACVDFFAKIVDEINASLYATYDDDVKAILSNIEGRVKFTRLDPNGPKLGKISEQSPFFEPYFTRLDPKHPDAAARDPKELSLANNGWIWAANPLEDFASNKSRVYLRRELIVWGDCVKLRYGSGPQDSPYLWKHMEDYTKLLAANFDAVRIDNCHSTPIHVGEHFLDIARRVNPNLYVCAELFTGSAEMDVHFVSRLGINSLIREMENGHDPKEESRLLYRFGVNKPIGSVDSACLTTPGKVSLPEAGLKDADCLVEQLGGSSPHALFMDVTHDNETPTMKRTTEDAITMGALVAFSWSAIGSTKGFDDLYPKTLDVVQESRLYRPAAKADESGIGAIKRVVNHLHVEMVRNGFSEGHVHQENDYLLMHRVHPQTHKGFVCLAHTAFHKGSRDRGQAGPFKLDRQRVTYVLGKTLEVTSTEAPQDAKYLDGLPSKLIDLAEPEVRINEDGGRLRYSEIVVPDFFPPGSVMLFATEMDSIDADIDSRCLSGADEAVANLDLVDLNAVLYRADGEEKDVTGGNDGVYTIPQCEPMVYCGLEGWMAVLRKVIQSNDLGHPLCAHLRDGTWALDYVHQRLEKQIDVLPRLGELAKWLDERFDLIKRTAPNFMRPKYFAMVIKAAYDAAVRRVITRMSPIIKDGHDFIKALALCSVQMNGVVKSASLWPEKQVASMAAGLPFFAASWARLWGRDVFISLRGLYLVTGMFEAAREHILAFGSTLKHGMIPNLLDSGRTPRYNCRDGPWFFAQNVQDYTKMVPKGESILSEKVARRFPLDDEWVPWDDAKAYAHKSTVAELIQEILQRHASGIHFREYNAGPAIDNDMHPEGFNIDVDVDWETGIIFGGNEHNCGTWQDKNGSSAKAGNKGVPGSPRNGAAIEITALLKSTLSWIVDLQKRGVWKEAKGVEAVVKGKKTLVTYEQWADLLQKSFERAYYVPLDASEDQAYDLDSKLVNRRGIYKDVYGSSKGREWADYQFRSNFPIAMCVAPELFKPEHACNALNKAREILVGPLGMKTLDPSDWNYRPNYDQRETEDASTSCGWNYHNGPEWVWLRGYYLRAVAIFGAKAGVERSVMNHRINTLMLEHRQHIRSSPWAGLPELTNADGAHCSDSCATQAWSAAALLDALEEMAK</sequence>
<dbReference type="Pfam" id="PF14702">
    <property type="entry name" value="hGDE_central"/>
    <property type="match status" value="1"/>
</dbReference>
<dbReference type="InterPro" id="IPR032788">
    <property type="entry name" value="AGL_central"/>
</dbReference>
<keyword evidence="11 21" id="KW-0378">Hydrolase</keyword>
<comment type="catalytic activity">
    <reaction evidence="1">
        <text>Transfers a segment of a (1-&gt;4)-alpha-D-glucan to a new position in an acceptor, which may be glucose or a (1-&gt;4)-alpha-D-glucan.</text>
        <dbReference type="EC" id="2.4.1.25"/>
    </reaction>
</comment>
<dbReference type="SUPFAM" id="SSF51445">
    <property type="entry name" value="(Trans)glycosidases"/>
    <property type="match status" value="1"/>
</dbReference>
<evidence type="ECO:0000256" key="13">
    <source>
        <dbReference type="ARBA" id="ARBA00023268"/>
    </source>
</evidence>
<evidence type="ECO:0000259" key="19">
    <source>
        <dbReference type="Pfam" id="PF14701"/>
    </source>
</evidence>
<organism evidence="21">
    <name type="scientific">Pseudozyma antarctica</name>
    <name type="common">Yeast</name>
    <name type="synonym">Candida antarctica</name>
    <dbReference type="NCBI Taxonomy" id="84753"/>
    <lineage>
        <taxon>Eukaryota</taxon>
        <taxon>Fungi</taxon>
        <taxon>Dikarya</taxon>
        <taxon>Basidiomycota</taxon>
        <taxon>Ustilaginomycotina</taxon>
        <taxon>Ustilaginomycetes</taxon>
        <taxon>Ustilaginales</taxon>
        <taxon>Ustilaginaceae</taxon>
        <taxon>Moesziomyces</taxon>
    </lineage>
</organism>
<keyword evidence="12" id="KW-0320">Glycogen biosynthesis</keyword>
<protein>
    <recommendedName>
        <fullName evidence="7">Glycogen debranching enzyme</fullName>
        <ecNumber evidence="5">2.4.1.25</ecNumber>
        <ecNumber evidence="6">3.2.1.33</ecNumber>
    </recommendedName>
    <alternativeName>
        <fullName evidence="16">Glycogen debrancher</fullName>
    </alternativeName>
</protein>
<evidence type="ECO:0000256" key="2">
    <source>
        <dbReference type="ARBA" id="ARBA00000927"/>
    </source>
</evidence>
<evidence type="ECO:0000256" key="14">
    <source>
        <dbReference type="ARBA" id="ARBA00023295"/>
    </source>
</evidence>
<dbReference type="PANTHER" id="PTHR10569">
    <property type="entry name" value="GLYCOGEN DEBRANCHING ENZYME"/>
    <property type="match status" value="1"/>
</dbReference>
<evidence type="ECO:0000259" key="20">
    <source>
        <dbReference type="Pfam" id="PF14702"/>
    </source>
</evidence>
<feature type="domain" description="Glycogen debranching enzyme glucanotransferase" evidence="19">
    <location>
        <begin position="237"/>
        <end position="677"/>
    </location>
</feature>
<dbReference type="HOGENOM" id="CLU_001517_2_0_1"/>
<evidence type="ECO:0000256" key="16">
    <source>
        <dbReference type="ARBA" id="ARBA00031477"/>
    </source>
</evidence>
<gene>
    <name evidence="21" type="ORF">PAN0_038d6322</name>
</gene>
<dbReference type="FunFam" id="1.50.10.10:FF:000039">
    <property type="entry name" value="Glycogen debranching enzyme Gdb1, putative"/>
    <property type="match status" value="1"/>
</dbReference>
<evidence type="ECO:0000313" key="22">
    <source>
        <dbReference type="Proteomes" id="UP000053758"/>
    </source>
</evidence>
<dbReference type="Pfam" id="PF14699">
    <property type="entry name" value="hGDE_N"/>
    <property type="match status" value="1"/>
</dbReference>
<evidence type="ECO:0000256" key="6">
    <source>
        <dbReference type="ARBA" id="ARBA00012778"/>
    </source>
</evidence>
<dbReference type="GO" id="GO:0004135">
    <property type="term" value="F:amylo-alpha-1,6-glucosidase activity"/>
    <property type="evidence" value="ECO:0007669"/>
    <property type="project" value="UniProtKB-EC"/>
</dbReference>
<comment type="subcellular location">
    <subcellularLocation>
        <location evidence="4">Cytoplasm</location>
    </subcellularLocation>
</comment>
<dbReference type="GeneID" id="26307139"/>
<reference evidence="21" key="1">
    <citation type="submission" date="2014-07" db="EMBL/GenBank/DDBJ databases">
        <title>Draft genome sequence of the yeast Pseudozyma antarctica JCM 10317 known as a producer of lipase B which used in a wide range of industrial applications.</title>
        <authorList>
            <person name="Morita T."/>
            <person name="Saika A."/>
            <person name="Koike H."/>
        </authorList>
    </citation>
    <scope>NUCLEOTIDE SEQUENCE</scope>
    <source>
        <strain evidence="21">JCM 10317</strain>
    </source>
</reference>
<evidence type="ECO:0000256" key="9">
    <source>
        <dbReference type="ARBA" id="ARBA00022676"/>
    </source>
</evidence>
<dbReference type="GO" id="GO:0005737">
    <property type="term" value="C:cytoplasm"/>
    <property type="evidence" value="ECO:0007669"/>
    <property type="project" value="UniProtKB-SubCell"/>
</dbReference>
<dbReference type="InterPro" id="IPR029436">
    <property type="entry name" value="AGL_euk_N"/>
</dbReference>
<evidence type="ECO:0000259" key="17">
    <source>
        <dbReference type="Pfam" id="PF06202"/>
    </source>
</evidence>
<keyword evidence="14" id="KW-0326">Glycosidase</keyword>
<dbReference type="Gene3D" id="3.20.20.80">
    <property type="entry name" value="Glycosidases"/>
    <property type="match status" value="2"/>
</dbReference>
<dbReference type="EC" id="3.2.1.33" evidence="6"/>
<evidence type="ECO:0000256" key="15">
    <source>
        <dbReference type="ARBA" id="ARBA00025780"/>
    </source>
</evidence>
<dbReference type="InterPro" id="IPR010401">
    <property type="entry name" value="AGL/Gdb1"/>
</dbReference>
<evidence type="ECO:0000256" key="1">
    <source>
        <dbReference type="ARBA" id="ARBA00000439"/>
    </source>
</evidence>
<keyword evidence="9" id="KW-0328">Glycosyltransferase</keyword>
<evidence type="ECO:0000259" key="18">
    <source>
        <dbReference type="Pfam" id="PF14699"/>
    </source>
</evidence>
<dbReference type="EC" id="2.4.1.25" evidence="5"/>
<dbReference type="InterPro" id="IPR032790">
    <property type="entry name" value="GDE_C"/>
</dbReference>
<comment type="function">
    <text evidence="3">Multifunctional enzyme acting as 1,4-alpha-D-glucan:1,4-alpha-D-glucan 4-alpha-D-glycosyltransferase and amylo-1,6-glucosidase in glycogen degradation.</text>
</comment>
<evidence type="ECO:0000256" key="7">
    <source>
        <dbReference type="ARBA" id="ARBA00020723"/>
    </source>
</evidence>
<comment type="catalytic activity">
    <reaction evidence="2">
        <text>Hydrolysis of (1-&gt;6)-alpha-D-glucosidic branch linkages in glycogen phosphorylase limit dextrin.</text>
        <dbReference type="EC" id="3.2.1.33"/>
    </reaction>
</comment>
<evidence type="ECO:0000256" key="4">
    <source>
        <dbReference type="ARBA" id="ARBA00004496"/>
    </source>
</evidence>
<keyword evidence="10" id="KW-0808">Transferase</keyword>
<dbReference type="EMBL" id="DF830105">
    <property type="protein sequence ID" value="GAK68089.1"/>
    <property type="molecule type" value="Genomic_DNA"/>
</dbReference>
<dbReference type="GO" id="GO:0005980">
    <property type="term" value="P:glycogen catabolic process"/>
    <property type="evidence" value="ECO:0007669"/>
    <property type="project" value="InterPro"/>
</dbReference>